<evidence type="ECO:0000313" key="2">
    <source>
        <dbReference type="Proteomes" id="UP001165065"/>
    </source>
</evidence>
<keyword evidence="2" id="KW-1185">Reference proteome</keyword>
<organism evidence="1 2">
    <name type="scientific">Triparma columacea</name>
    <dbReference type="NCBI Taxonomy" id="722753"/>
    <lineage>
        <taxon>Eukaryota</taxon>
        <taxon>Sar</taxon>
        <taxon>Stramenopiles</taxon>
        <taxon>Ochrophyta</taxon>
        <taxon>Bolidophyceae</taxon>
        <taxon>Parmales</taxon>
        <taxon>Triparmaceae</taxon>
        <taxon>Triparma</taxon>
    </lineage>
</organism>
<dbReference type="AlphaFoldDB" id="A0A9W7LG82"/>
<evidence type="ECO:0000313" key="1">
    <source>
        <dbReference type="EMBL" id="GMI49299.1"/>
    </source>
</evidence>
<name>A0A9W7LG82_9STRA</name>
<dbReference type="Proteomes" id="UP001165065">
    <property type="component" value="Unassembled WGS sequence"/>
</dbReference>
<dbReference type="OrthoDB" id="197499at2759"/>
<comment type="caution">
    <text evidence="1">The sequence shown here is derived from an EMBL/GenBank/DDBJ whole genome shotgun (WGS) entry which is preliminary data.</text>
</comment>
<gene>
    <name evidence="1" type="ORF">TrCOL_g5200</name>
</gene>
<dbReference type="EMBL" id="BRYA01000489">
    <property type="protein sequence ID" value="GMI49299.1"/>
    <property type="molecule type" value="Genomic_DNA"/>
</dbReference>
<protein>
    <submittedName>
        <fullName evidence="1">Uncharacterized protein</fullName>
    </submittedName>
</protein>
<proteinExistence type="predicted"/>
<reference evidence="2" key="1">
    <citation type="journal article" date="2023" name="Commun. Biol.">
        <title>Genome analysis of Parmales, the sister group of diatoms, reveals the evolutionary specialization of diatoms from phago-mixotrophs to photoautotrophs.</title>
        <authorList>
            <person name="Ban H."/>
            <person name="Sato S."/>
            <person name="Yoshikawa S."/>
            <person name="Yamada K."/>
            <person name="Nakamura Y."/>
            <person name="Ichinomiya M."/>
            <person name="Sato N."/>
            <person name="Blanc-Mathieu R."/>
            <person name="Endo H."/>
            <person name="Kuwata A."/>
            <person name="Ogata H."/>
        </authorList>
    </citation>
    <scope>NUCLEOTIDE SEQUENCE [LARGE SCALE GENOMIC DNA]</scope>
</reference>
<sequence length="152" mass="16839">MASKDYLVRSFQKDVVYKIEYGIGGGEGDLVERGDRVEVVKGFVDWVVLGKCGMIVHSFGSSFGEEAAVVGLRDSLRIRKGGNIVGVDTSREFCGNPQVEVDFVKRNTAEGDKEGLLRCYVDGRGREVCSPKLRKRKCGEFTDKWGVEDAYC</sequence>
<accession>A0A9W7LG82</accession>